<evidence type="ECO:0000256" key="6">
    <source>
        <dbReference type="ARBA" id="ARBA00022723"/>
    </source>
</evidence>
<evidence type="ECO:0008006" key="14">
    <source>
        <dbReference type="Google" id="ProtNLM"/>
    </source>
</evidence>
<sequence length="251" mass="28783">MGLLDVNMPMLYGEGKKAFHRLQLEIIRTSNDHSIFAWGCNEINVRTGGILADDTNFFRGCNEMELMDRNEFIESLRRDMDIPEEELPSTEDDRLGTFPITNSGIQIWRNRPYWCRLLYTIHKASDWQSYLPHSLGPSMDFSTPILYSTLVALLAFVALRAWKPGSSTRRRGLRSLPGPKCLPFIGNLLDIDIAAPWLTYTEWGKRYGGIVHCTLLGHDFVIINDKKTVHEILEQRSEIYADRPSLSFVDS</sequence>
<dbReference type="GO" id="GO:0005506">
    <property type="term" value="F:iron ion binding"/>
    <property type="evidence" value="ECO:0007669"/>
    <property type="project" value="InterPro"/>
</dbReference>
<dbReference type="AlphaFoldDB" id="A0A0C3DLQ3"/>
<evidence type="ECO:0000313" key="12">
    <source>
        <dbReference type="EMBL" id="KIM57159.1"/>
    </source>
</evidence>
<evidence type="ECO:0000256" key="9">
    <source>
        <dbReference type="ARBA" id="ARBA00023004"/>
    </source>
</evidence>
<keyword evidence="8" id="KW-0560">Oxidoreductase</keyword>
<evidence type="ECO:0000256" key="5">
    <source>
        <dbReference type="ARBA" id="ARBA00022692"/>
    </source>
</evidence>
<gene>
    <name evidence="12" type="ORF">SCLCIDRAFT_187520</name>
</gene>
<reference evidence="12 13" key="1">
    <citation type="submission" date="2014-04" db="EMBL/GenBank/DDBJ databases">
        <authorList>
            <consortium name="DOE Joint Genome Institute"/>
            <person name="Kuo A."/>
            <person name="Kohler A."/>
            <person name="Nagy L.G."/>
            <person name="Floudas D."/>
            <person name="Copeland A."/>
            <person name="Barry K.W."/>
            <person name="Cichocki N."/>
            <person name="Veneault-Fourrey C."/>
            <person name="LaButti K."/>
            <person name="Lindquist E.A."/>
            <person name="Lipzen A."/>
            <person name="Lundell T."/>
            <person name="Morin E."/>
            <person name="Murat C."/>
            <person name="Sun H."/>
            <person name="Tunlid A."/>
            <person name="Henrissat B."/>
            <person name="Grigoriev I.V."/>
            <person name="Hibbett D.S."/>
            <person name="Martin F."/>
            <person name="Nordberg H.P."/>
            <person name="Cantor M.N."/>
            <person name="Hua S.X."/>
        </authorList>
    </citation>
    <scope>NUCLEOTIDE SEQUENCE [LARGE SCALE GENOMIC DNA]</scope>
    <source>
        <strain evidence="12 13">Foug A</strain>
    </source>
</reference>
<evidence type="ECO:0000256" key="10">
    <source>
        <dbReference type="ARBA" id="ARBA00023033"/>
    </source>
</evidence>
<protein>
    <recommendedName>
        <fullName evidence="14">Cytochrome P450</fullName>
    </recommendedName>
</protein>
<accession>A0A0C3DLQ3</accession>
<name>A0A0C3DLQ3_9AGAM</name>
<evidence type="ECO:0000256" key="1">
    <source>
        <dbReference type="ARBA" id="ARBA00001971"/>
    </source>
</evidence>
<dbReference type="PANTHER" id="PTHR46300">
    <property type="entry name" value="P450, PUTATIVE (EUROFUNG)-RELATED-RELATED"/>
    <property type="match status" value="1"/>
</dbReference>
<evidence type="ECO:0000256" key="8">
    <source>
        <dbReference type="ARBA" id="ARBA00023002"/>
    </source>
</evidence>
<keyword evidence="7" id="KW-1133">Transmembrane helix</keyword>
<keyword evidence="6" id="KW-0479">Metal-binding</keyword>
<dbReference type="InterPro" id="IPR001128">
    <property type="entry name" value="Cyt_P450"/>
</dbReference>
<keyword evidence="10" id="KW-0503">Monooxygenase</keyword>
<dbReference type="OrthoDB" id="2685439at2759"/>
<evidence type="ECO:0000256" key="11">
    <source>
        <dbReference type="ARBA" id="ARBA00023136"/>
    </source>
</evidence>
<organism evidence="12 13">
    <name type="scientific">Scleroderma citrinum Foug A</name>
    <dbReference type="NCBI Taxonomy" id="1036808"/>
    <lineage>
        <taxon>Eukaryota</taxon>
        <taxon>Fungi</taxon>
        <taxon>Dikarya</taxon>
        <taxon>Basidiomycota</taxon>
        <taxon>Agaricomycotina</taxon>
        <taxon>Agaricomycetes</taxon>
        <taxon>Agaricomycetidae</taxon>
        <taxon>Boletales</taxon>
        <taxon>Sclerodermatineae</taxon>
        <taxon>Sclerodermataceae</taxon>
        <taxon>Scleroderma</taxon>
    </lineage>
</organism>
<dbReference type="GO" id="GO:0004497">
    <property type="term" value="F:monooxygenase activity"/>
    <property type="evidence" value="ECO:0007669"/>
    <property type="project" value="UniProtKB-KW"/>
</dbReference>
<proteinExistence type="inferred from homology"/>
<dbReference type="PANTHER" id="PTHR46300:SF2">
    <property type="entry name" value="CYTOCHROME P450 MONOOXYGENASE ALNH-RELATED"/>
    <property type="match status" value="1"/>
</dbReference>
<dbReference type="Pfam" id="PF00067">
    <property type="entry name" value="p450"/>
    <property type="match status" value="1"/>
</dbReference>
<evidence type="ECO:0000256" key="2">
    <source>
        <dbReference type="ARBA" id="ARBA00004167"/>
    </source>
</evidence>
<dbReference type="InterPro" id="IPR050364">
    <property type="entry name" value="Cytochrome_P450_fung"/>
</dbReference>
<evidence type="ECO:0000256" key="3">
    <source>
        <dbReference type="ARBA" id="ARBA00010617"/>
    </source>
</evidence>
<dbReference type="EMBL" id="KN822105">
    <property type="protein sequence ID" value="KIM57159.1"/>
    <property type="molecule type" value="Genomic_DNA"/>
</dbReference>
<keyword evidence="11" id="KW-0472">Membrane</keyword>
<keyword evidence="5" id="KW-0812">Transmembrane</keyword>
<keyword evidence="13" id="KW-1185">Reference proteome</keyword>
<dbReference type="GO" id="GO:0016020">
    <property type="term" value="C:membrane"/>
    <property type="evidence" value="ECO:0007669"/>
    <property type="project" value="UniProtKB-SubCell"/>
</dbReference>
<evidence type="ECO:0000313" key="13">
    <source>
        <dbReference type="Proteomes" id="UP000053989"/>
    </source>
</evidence>
<dbReference type="STRING" id="1036808.A0A0C3DLQ3"/>
<dbReference type="GO" id="GO:0016705">
    <property type="term" value="F:oxidoreductase activity, acting on paired donors, with incorporation or reduction of molecular oxygen"/>
    <property type="evidence" value="ECO:0007669"/>
    <property type="project" value="InterPro"/>
</dbReference>
<dbReference type="HOGENOM" id="CLU_1107666_0_0_1"/>
<evidence type="ECO:0000256" key="7">
    <source>
        <dbReference type="ARBA" id="ARBA00022989"/>
    </source>
</evidence>
<comment type="similarity">
    <text evidence="3">Belongs to the cytochrome P450 family.</text>
</comment>
<dbReference type="GO" id="GO:0020037">
    <property type="term" value="F:heme binding"/>
    <property type="evidence" value="ECO:0007669"/>
    <property type="project" value="InterPro"/>
</dbReference>
<dbReference type="Proteomes" id="UP000053989">
    <property type="component" value="Unassembled WGS sequence"/>
</dbReference>
<comment type="subcellular location">
    <subcellularLocation>
        <location evidence="2">Membrane</location>
        <topology evidence="2">Single-pass membrane protein</topology>
    </subcellularLocation>
</comment>
<dbReference type="InterPro" id="IPR036396">
    <property type="entry name" value="Cyt_P450_sf"/>
</dbReference>
<dbReference type="Gene3D" id="1.10.630.10">
    <property type="entry name" value="Cytochrome P450"/>
    <property type="match status" value="1"/>
</dbReference>
<dbReference type="InParanoid" id="A0A0C3DLQ3"/>
<reference evidence="13" key="2">
    <citation type="submission" date="2015-01" db="EMBL/GenBank/DDBJ databases">
        <title>Evolutionary Origins and Diversification of the Mycorrhizal Mutualists.</title>
        <authorList>
            <consortium name="DOE Joint Genome Institute"/>
            <consortium name="Mycorrhizal Genomics Consortium"/>
            <person name="Kohler A."/>
            <person name="Kuo A."/>
            <person name="Nagy L.G."/>
            <person name="Floudas D."/>
            <person name="Copeland A."/>
            <person name="Barry K.W."/>
            <person name="Cichocki N."/>
            <person name="Veneault-Fourrey C."/>
            <person name="LaButti K."/>
            <person name="Lindquist E.A."/>
            <person name="Lipzen A."/>
            <person name="Lundell T."/>
            <person name="Morin E."/>
            <person name="Murat C."/>
            <person name="Riley R."/>
            <person name="Ohm R."/>
            <person name="Sun H."/>
            <person name="Tunlid A."/>
            <person name="Henrissat B."/>
            <person name="Grigoriev I.V."/>
            <person name="Hibbett D.S."/>
            <person name="Martin F."/>
        </authorList>
    </citation>
    <scope>NUCLEOTIDE SEQUENCE [LARGE SCALE GENOMIC DNA]</scope>
    <source>
        <strain evidence="13">Foug A</strain>
    </source>
</reference>
<dbReference type="SUPFAM" id="SSF48264">
    <property type="entry name" value="Cytochrome P450"/>
    <property type="match status" value="1"/>
</dbReference>
<evidence type="ECO:0000256" key="4">
    <source>
        <dbReference type="ARBA" id="ARBA00022617"/>
    </source>
</evidence>
<keyword evidence="4" id="KW-0349">Heme</keyword>
<keyword evidence="9" id="KW-0408">Iron</keyword>
<comment type="cofactor">
    <cofactor evidence="1">
        <name>heme</name>
        <dbReference type="ChEBI" id="CHEBI:30413"/>
    </cofactor>
</comment>